<dbReference type="EMBL" id="CP023434">
    <property type="protein sequence ID" value="AXY24710.1"/>
    <property type="molecule type" value="Genomic_DNA"/>
</dbReference>
<evidence type="ECO:0000313" key="4">
    <source>
        <dbReference type="EMBL" id="AXY24710.1"/>
    </source>
</evidence>
<evidence type="ECO:0000256" key="1">
    <source>
        <dbReference type="ARBA" id="ARBA00006068"/>
    </source>
</evidence>
<accession>A0A347WI03</accession>
<sequence length="275" mass="29868">MKRFIVMVLMVLCCLGFVMPQVSAEESVNGDTMSVLLLGTDTGAEGRTDHGRSDVIMVATVNPGTGRVTLTSIPRDTYVDIPGYGMDKINHAYAFGGAELTMEAVNQLLDIQLDHYIVVNMAGIQEIVDTIGGIEVTPPVSFSIGGYDFTEGQTTTLDGNMALQYARERYTSGGDYARQERQRDILVAIYEEVTSMGVADVLRLGRVGMALNDNLEMSVSLTDFIDIATSIGGSIKTVETYQLYGTGEMIDGVYYDIPDEASLAEVTNTIHQELN</sequence>
<dbReference type="RefSeq" id="WP_118989634.1">
    <property type="nucleotide sequence ID" value="NZ_CP023434.1"/>
</dbReference>
<keyword evidence="5" id="KW-1185">Reference proteome</keyword>
<feature type="domain" description="Cell envelope-related transcriptional attenuator" evidence="3">
    <location>
        <begin position="52"/>
        <end position="194"/>
    </location>
</feature>
<dbReference type="NCBIfam" id="TIGR00350">
    <property type="entry name" value="lytR_cpsA_psr"/>
    <property type="match status" value="1"/>
</dbReference>
<dbReference type="OrthoDB" id="27330at2"/>
<feature type="signal peptide" evidence="2">
    <location>
        <begin position="1"/>
        <end position="24"/>
    </location>
</feature>
<dbReference type="Proteomes" id="UP000263232">
    <property type="component" value="Chromosome"/>
</dbReference>
<evidence type="ECO:0000313" key="5">
    <source>
        <dbReference type="Proteomes" id="UP000263232"/>
    </source>
</evidence>
<feature type="chain" id="PRO_5016831112" description="Cell envelope-related transcriptional attenuator domain-containing protein" evidence="2">
    <location>
        <begin position="25"/>
        <end position="275"/>
    </location>
</feature>
<reference evidence="4 5" key="1">
    <citation type="submission" date="2017-09" db="EMBL/GenBank/DDBJ databases">
        <title>Complete genome sequence of Oxytococcus suis strain ZY16052.</title>
        <authorList>
            <person name="Li F."/>
        </authorList>
    </citation>
    <scope>NUCLEOTIDE SEQUENCE [LARGE SCALE GENOMIC DNA]</scope>
    <source>
        <strain evidence="4 5">ZY16052</strain>
    </source>
</reference>
<protein>
    <recommendedName>
        <fullName evidence="3">Cell envelope-related transcriptional attenuator domain-containing protein</fullName>
    </recommendedName>
</protein>
<dbReference type="InterPro" id="IPR004474">
    <property type="entry name" value="LytR_CpsA_psr"/>
</dbReference>
<proteinExistence type="inferred from homology"/>
<keyword evidence="2" id="KW-0732">Signal</keyword>
<dbReference type="Gene3D" id="3.40.630.190">
    <property type="entry name" value="LCP protein"/>
    <property type="match status" value="1"/>
</dbReference>
<evidence type="ECO:0000259" key="3">
    <source>
        <dbReference type="Pfam" id="PF03816"/>
    </source>
</evidence>
<organism evidence="4 5">
    <name type="scientific">Suicoccus acidiformans</name>
    <dbReference type="NCBI Taxonomy" id="2036206"/>
    <lineage>
        <taxon>Bacteria</taxon>
        <taxon>Bacillati</taxon>
        <taxon>Bacillota</taxon>
        <taxon>Bacilli</taxon>
        <taxon>Lactobacillales</taxon>
        <taxon>Aerococcaceae</taxon>
        <taxon>Suicoccus</taxon>
    </lineage>
</organism>
<name>A0A347WI03_9LACT</name>
<evidence type="ECO:0000256" key="2">
    <source>
        <dbReference type="SAM" id="SignalP"/>
    </source>
</evidence>
<dbReference type="KEGG" id="abae:CL176_00955"/>
<gene>
    <name evidence="4" type="ORF">CL176_00955</name>
</gene>
<dbReference type="InterPro" id="IPR050922">
    <property type="entry name" value="LytR/CpsA/Psr_CW_biosynth"/>
</dbReference>
<comment type="similarity">
    <text evidence="1">Belongs to the LytR/CpsA/Psr (LCP) family.</text>
</comment>
<dbReference type="PANTHER" id="PTHR33392">
    <property type="entry name" value="POLYISOPRENYL-TEICHOIC ACID--PEPTIDOGLYCAN TEICHOIC ACID TRANSFERASE TAGU"/>
    <property type="match status" value="1"/>
</dbReference>
<dbReference type="PANTHER" id="PTHR33392:SF6">
    <property type="entry name" value="POLYISOPRENYL-TEICHOIC ACID--PEPTIDOGLYCAN TEICHOIC ACID TRANSFERASE TAGU"/>
    <property type="match status" value="1"/>
</dbReference>
<dbReference type="Pfam" id="PF03816">
    <property type="entry name" value="LytR_cpsA_psr"/>
    <property type="match status" value="1"/>
</dbReference>
<dbReference type="AlphaFoldDB" id="A0A347WI03"/>